<dbReference type="Pfam" id="PF01712">
    <property type="entry name" value="dNK"/>
    <property type="match status" value="1"/>
</dbReference>
<dbReference type="PIRSF" id="PIRSF000705">
    <property type="entry name" value="DNK"/>
    <property type="match status" value="1"/>
</dbReference>
<evidence type="ECO:0000313" key="3">
    <source>
        <dbReference type="Proteomes" id="UP000837803"/>
    </source>
</evidence>
<dbReference type="InterPro" id="IPR027417">
    <property type="entry name" value="P-loop_NTPase"/>
</dbReference>
<evidence type="ECO:0000259" key="1">
    <source>
        <dbReference type="Pfam" id="PF01712"/>
    </source>
</evidence>
<dbReference type="PANTHER" id="PTHR10513">
    <property type="entry name" value="DEOXYNUCLEOSIDE KINASE"/>
    <property type="match status" value="1"/>
</dbReference>
<reference evidence="2" key="1">
    <citation type="submission" date="2021-12" db="EMBL/GenBank/DDBJ databases">
        <authorList>
            <person name="Rodrigo-Torres L."/>
            <person name="Arahal R. D."/>
            <person name="Lucena T."/>
        </authorList>
    </citation>
    <scope>NUCLEOTIDE SEQUENCE</scope>
    <source>
        <strain evidence="2">CECT 8419</strain>
    </source>
</reference>
<organism evidence="2 3">
    <name type="scientific">Neolewinella maritima</name>
    <dbReference type="NCBI Taxonomy" id="1383882"/>
    <lineage>
        <taxon>Bacteria</taxon>
        <taxon>Pseudomonadati</taxon>
        <taxon>Bacteroidota</taxon>
        <taxon>Saprospiria</taxon>
        <taxon>Saprospirales</taxon>
        <taxon>Lewinellaceae</taxon>
        <taxon>Neolewinella</taxon>
    </lineage>
</organism>
<dbReference type="InterPro" id="IPR031314">
    <property type="entry name" value="DNK_dom"/>
</dbReference>
<dbReference type="CDD" id="cd01673">
    <property type="entry name" value="dNK"/>
    <property type="match status" value="1"/>
</dbReference>
<proteinExistence type="predicted"/>
<dbReference type="EC" id="2.7.1.74" evidence="2"/>
<sequence length="212" mass="24554">MEHTPIKHVAIAGNIGAGKTTLCRQLGTHFGWEVHYESAENNPYLSDFYNDMKRWSFNLQVYFLHNRYKQILDIQDGNHTVIQDRTIYEDANIFAPNLYGMGLMTERDYESYSELFRTMTSRIEPPDLLIYLRAGIGTLVAHIESRGRDYEGSMSLDYLKQLNRRYEDWIAGYTDGNILIINVDEVDFVNKKEDLGRVINMVDGKLHGLFGV</sequence>
<accession>A0ABM9AZZ7</accession>
<dbReference type="GO" id="GO:0004137">
    <property type="term" value="F:deoxycytidine kinase activity"/>
    <property type="evidence" value="ECO:0007669"/>
    <property type="project" value="UniProtKB-EC"/>
</dbReference>
<dbReference type="InterPro" id="IPR002624">
    <property type="entry name" value="DCK/DGK"/>
</dbReference>
<feature type="domain" description="Deoxynucleoside kinase" evidence="1">
    <location>
        <begin position="10"/>
        <end position="203"/>
    </location>
</feature>
<gene>
    <name evidence="2" type="primary">dck</name>
    <name evidence="2" type="ORF">LEM8419_01552</name>
</gene>
<dbReference type="RefSeq" id="WP_238750450.1">
    <property type="nucleotide sequence ID" value="NZ_CAKLPZ010000001.1"/>
</dbReference>
<keyword evidence="2" id="KW-0418">Kinase</keyword>
<protein>
    <submittedName>
        <fullName evidence="2">Deoxyadenosine/deoxycytidine kinase</fullName>
        <ecNumber evidence="2">2.7.1.74</ecNumber>
    </submittedName>
</protein>
<comment type="caution">
    <text evidence="2">The sequence shown here is derived from an EMBL/GenBank/DDBJ whole genome shotgun (WGS) entry which is preliminary data.</text>
</comment>
<name>A0ABM9AZZ7_9BACT</name>
<dbReference type="EMBL" id="CAKLPZ010000001">
    <property type="protein sequence ID" value="CAH1000399.1"/>
    <property type="molecule type" value="Genomic_DNA"/>
</dbReference>
<dbReference type="Gene3D" id="3.40.50.300">
    <property type="entry name" value="P-loop containing nucleotide triphosphate hydrolases"/>
    <property type="match status" value="1"/>
</dbReference>
<keyword evidence="3" id="KW-1185">Reference proteome</keyword>
<keyword evidence="2" id="KW-0808">Transferase</keyword>
<dbReference type="PANTHER" id="PTHR10513:SF35">
    <property type="entry name" value="DEOXYADENOSINE KINASE"/>
    <property type="match status" value="1"/>
</dbReference>
<dbReference type="InterPro" id="IPR050566">
    <property type="entry name" value="Deoxyribonucleoside_kinase"/>
</dbReference>
<evidence type="ECO:0000313" key="2">
    <source>
        <dbReference type="EMBL" id="CAH1000399.1"/>
    </source>
</evidence>
<dbReference type="SUPFAM" id="SSF52540">
    <property type="entry name" value="P-loop containing nucleoside triphosphate hydrolases"/>
    <property type="match status" value="1"/>
</dbReference>
<dbReference type="Proteomes" id="UP000837803">
    <property type="component" value="Unassembled WGS sequence"/>
</dbReference>